<feature type="domain" description="HDOD" evidence="1">
    <location>
        <begin position="22"/>
        <end position="209"/>
    </location>
</feature>
<reference evidence="2 3" key="1">
    <citation type="submission" date="2020-02" db="EMBL/GenBank/DDBJ databases">
        <title>Genome sequences of Thiorhodococcus mannitoliphagus and Thiorhodococcus minor, purple sulfur photosynthetic bacteria in the gammaproteobacterial family, Chromatiaceae.</title>
        <authorList>
            <person name="Aviles F.A."/>
            <person name="Meyer T.E."/>
            <person name="Kyndt J.A."/>
        </authorList>
    </citation>
    <scope>NUCLEOTIDE SEQUENCE [LARGE SCALE GENOMIC DNA]</scope>
    <source>
        <strain evidence="2 3">DSM 11518</strain>
    </source>
</reference>
<dbReference type="RefSeq" id="WP_164455996.1">
    <property type="nucleotide sequence ID" value="NZ_JAAIJQ010000116.1"/>
</dbReference>
<keyword evidence="3" id="KW-1185">Reference proteome</keyword>
<comment type="caution">
    <text evidence="2">The sequence shown here is derived from an EMBL/GenBank/DDBJ whole genome shotgun (WGS) entry which is preliminary data.</text>
</comment>
<organism evidence="2 3">
    <name type="scientific">Thiorhodococcus minor</name>
    <dbReference type="NCBI Taxonomy" id="57489"/>
    <lineage>
        <taxon>Bacteria</taxon>
        <taxon>Pseudomonadati</taxon>
        <taxon>Pseudomonadota</taxon>
        <taxon>Gammaproteobacteria</taxon>
        <taxon>Chromatiales</taxon>
        <taxon>Chromatiaceae</taxon>
        <taxon>Thiorhodococcus</taxon>
    </lineage>
</organism>
<sequence length="282" mass="31540">MDVRFGIYAKVAHDIIRDQARLPTLPDVALRLRHAAQDENSDWDEIAGIIQTDAGLSAHLIQTANRPLYRSWRKTKDLKKALSLFGLETTRNLCLSYSLRAMFRTREPRLKRVLESLWTLSARRAALSAVLARGHRRLRPDRALLAGLLQDVGLPLLYMRLEDHPEALGNPELLEDLAQTFGPGVALALLQSWGFDAELQEVVHSRREWLRDHGSHPDLADVVLLVNLHLLRADGDAPSDLPAIDSLPAYRRLDPGPVSTRGTLQALDECADIQDIEGSIRG</sequence>
<dbReference type="Proteomes" id="UP000483379">
    <property type="component" value="Unassembled WGS sequence"/>
</dbReference>
<name>A0A6M0K4Y3_9GAMM</name>
<dbReference type="PROSITE" id="PS51833">
    <property type="entry name" value="HDOD"/>
    <property type="match status" value="1"/>
</dbReference>
<dbReference type="EMBL" id="JAAIJQ010000116">
    <property type="protein sequence ID" value="NEV64846.1"/>
    <property type="molecule type" value="Genomic_DNA"/>
</dbReference>
<dbReference type="InterPro" id="IPR052340">
    <property type="entry name" value="RNase_Y/CdgJ"/>
</dbReference>
<evidence type="ECO:0000259" key="1">
    <source>
        <dbReference type="PROSITE" id="PS51833"/>
    </source>
</evidence>
<evidence type="ECO:0000313" key="3">
    <source>
        <dbReference type="Proteomes" id="UP000483379"/>
    </source>
</evidence>
<protein>
    <submittedName>
        <fullName evidence="2">HDOD domain-containing protein</fullName>
    </submittedName>
</protein>
<accession>A0A6M0K4Y3</accession>
<dbReference type="SUPFAM" id="SSF109604">
    <property type="entry name" value="HD-domain/PDEase-like"/>
    <property type="match status" value="1"/>
</dbReference>
<evidence type="ECO:0000313" key="2">
    <source>
        <dbReference type="EMBL" id="NEV64846.1"/>
    </source>
</evidence>
<gene>
    <name evidence="2" type="ORF">G3446_23760</name>
</gene>
<dbReference type="Gene3D" id="1.10.3210.10">
    <property type="entry name" value="Hypothetical protein af1432"/>
    <property type="match status" value="1"/>
</dbReference>
<dbReference type="AlphaFoldDB" id="A0A6M0K4Y3"/>
<dbReference type="PANTHER" id="PTHR33525:SF3">
    <property type="entry name" value="RIBONUCLEASE Y"/>
    <property type="match status" value="1"/>
</dbReference>
<proteinExistence type="predicted"/>
<dbReference type="PANTHER" id="PTHR33525">
    <property type="match status" value="1"/>
</dbReference>
<dbReference type="InterPro" id="IPR013976">
    <property type="entry name" value="HDOD"/>
</dbReference>
<dbReference type="Pfam" id="PF08668">
    <property type="entry name" value="HDOD"/>
    <property type="match status" value="1"/>
</dbReference>